<dbReference type="GO" id="GO:0016020">
    <property type="term" value="C:membrane"/>
    <property type="evidence" value="ECO:0007669"/>
    <property type="project" value="UniProtKB-SubCell"/>
</dbReference>
<evidence type="ECO:0000313" key="14">
    <source>
        <dbReference type="RefSeq" id="XP_031571586.1"/>
    </source>
</evidence>
<dbReference type="PROSITE" id="PS50287">
    <property type="entry name" value="SRCR_2"/>
    <property type="match status" value="3"/>
</dbReference>
<comment type="subcellular location">
    <subcellularLocation>
        <location evidence="1">Membrane</location>
        <topology evidence="1">Single-pass membrane protein</topology>
    </subcellularLocation>
</comment>
<evidence type="ECO:0000259" key="12">
    <source>
        <dbReference type="PROSITE" id="PS50923"/>
    </source>
</evidence>
<keyword evidence="4" id="KW-0677">Repeat</keyword>
<feature type="disulfide bond" evidence="9">
    <location>
        <begin position="393"/>
        <end position="403"/>
    </location>
</feature>
<name>A0A6P8IW59_ACTTE</name>
<evidence type="ECO:0000256" key="4">
    <source>
        <dbReference type="ARBA" id="ARBA00022737"/>
    </source>
</evidence>
<dbReference type="GeneID" id="116305743"/>
<gene>
    <name evidence="14" type="primary">LOC116305743</name>
</gene>
<keyword evidence="10" id="KW-0768">Sushi</keyword>
<dbReference type="InterPro" id="IPR000436">
    <property type="entry name" value="Sushi_SCR_CCP_dom"/>
</dbReference>
<evidence type="ECO:0000256" key="9">
    <source>
        <dbReference type="PROSITE-ProRule" id="PRU00196"/>
    </source>
</evidence>
<keyword evidence="2" id="KW-0812">Transmembrane</keyword>
<organism evidence="13 14">
    <name type="scientific">Actinia tenebrosa</name>
    <name type="common">Australian red waratah sea anemone</name>
    <dbReference type="NCBI Taxonomy" id="6105"/>
    <lineage>
        <taxon>Eukaryota</taxon>
        <taxon>Metazoa</taxon>
        <taxon>Cnidaria</taxon>
        <taxon>Anthozoa</taxon>
        <taxon>Hexacorallia</taxon>
        <taxon>Actiniaria</taxon>
        <taxon>Actiniidae</taxon>
        <taxon>Actinia</taxon>
    </lineage>
</organism>
<dbReference type="SUPFAM" id="SSF57535">
    <property type="entry name" value="Complement control module/SCR domain"/>
    <property type="match status" value="1"/>
</dbReference>
<feature type="disulfide bond" evidence="10">
    <location>
        <begin position="65"/>
        <end position="92"/>
    </location>
</feature>
<feature type="disulfide bond" evidence="9">
    <location>
        <begin position="277"/>
        <end position="287"/>
    </location>
</feature>
<keyword evidence="13" id="KW-1185">Reference proteome</keyword>
<feature type="disulfide bond" evidence="9">
    <location>
        <begin position="166"/>
        <end position="176"/>
    </location>
</feature>
<dbReference type="PROSITE" id="PS50923">
    <property type="entry name" value="SUSHI"/>
    <property type="match status" value="1"/>
</dbReference>
<dbReference type="Pfam" id="PF00530">
    <property type="entry name" value="SRCR"/>
    <property type="match status" value="3"/>
</dbReference>
<dbReference type="CDD" id="cd00033">
    <property type="entry name" value="CCP"/>
    <property type="match status" value="1"/>
</dbReference>
<evidence type="ECO:0000256" key="3">
    <source>
        <dbReference type="ARBA" id="ARBA00022729"/>
    </source>
</evidence>
<evidence type="ECO:0000256" key="5">
    <source>
        <dbReference type="ARBA" id="ARBA00022989"/>
    </source>
</evidence>
<evidence type="ECO:0000256" key="8">
    <source>
        <dbReference type="ARBA" id="ARBA00023180"/>
    </source>
</evidence>
<keyword evidence="6" id="KW-0472">Membrane</keyword>
<dbReference type="SMART" id="SM00202">
    <property type="entry name" value="SR"/>
    <property type="match status" value="3"/>
</dbReference>
<dbReference type="OrthoDB" id="9925505at2759"/>
<dbReference type="AlphaFoldDB" id="A0A6P8IW59"/>
<feature type="domain" description="Sushi" evidence="12">
    <location>
        <begin position="42"/>
        <end position="94"/>
    </location>
</feature>
<feature type="domain" description="SRCR" evidence="11">
    <location>
        <begin position="206"/>
        <end position="312"/>
    </location>
</feature>
<dbReference type="InterPro" id="IPR035976">
    <property type="entry name" value="Sushi/SCR/CCP_sf"/>
</dbReference>
<dbReference type="Proteomes" id="UP000515163">
    <property type="component" value="Unplaced"/>
</dbReference>
<evidence type="ECO:0000256" key="10">
    <source>
        <dbReference type="PROSITE-ProRule" id="PRU00302"/>
    </source>
</evidence>
<dbReference type="PANTHER" id="PTHR19331">
    <property type="entry name" value="SCAVENGER RECEPTOR DOMAIN-CONTAINING"/>
    <property type="match status" value="1"/>
</dbReference>
<dbReference type="InParanoid" id="A0A6P8IW59"/>
<keyword evidence="8" id="KW-0325">Glycoprotein</keyword>
<dbReference type="SMART" id="SM00032">
    <property type="entry name" value="CCP"/>
    <property type="match status" value="1"/>
</dbReference>
<dbReference type="PANTHER" id="PTHR19331:SF465">
    <property type="entry name" value="EGG PEPTIDE SPERACT RECEPTOR"/>
    <property type="match status" value="1"/>
</dbReference>
<dbReference type="InterPro" id="IPR036772">
    <property type="entry name" value="SRCR-like_dom_sf"/>
</dbReference>
<protein>
    <submittedName>
        <fullName evidence="14">Deleted in malignant brain tumors 1 protein-like</fullName>
    </submittedName>
</protein>
<dbReference type="Gene3D" id="3.10.250.10">
    <property type="entry name" value="SRCR-like domain"/>
    <property type="match status" value="3"/>
</dbReference>
<evidence type="ECO:0000313" key="13">
    <source>
        <dbReference type="Proteomes" id="UP000515163"/>
    </source>
</evidence>
<comment type="caution">
    <text evidence="9">Lacks conserved residue(s) required for the propagation of feature annotation.</text>
</comment>
<dbReference type="KEGG" id="aten:116305743"/>
<evidence type="ECO:0000256" key="1">
    <source>
        <dbReference type="ARBA" id="ARBA00004167"/>
    </source>
</evidence>
<reference evidence="14" key="1">
    <citation type="submission" date="2025-08" db="UniProtKB">
        <authorList>
            <consortium name="RefSeq"/>
        </authorList>
    </citation>
    <scope>IDENTIFICATION</scope>
    <source>
        <tissue evidence="14">Tentacle</tissue>
    </source>
</reference>
<feature type="domain" description="SRCR" evidence="11">
    <location>
        <begin position="318"/>
        <end position="428"/>
    </location>
</feature>
<feature type="domain" description="SRCR" evidence="11">
    <location>
        <begin position="95"/>
        <end position="198"/>
    </location>
</feature>
<sequence length="435" mass="47993">MDTQFYREVISSGRHLWLKNVKRYTSHGFTVKYKALKKKKVSQCSPLNVKNGNLTCSDDTCQLTCNMGYFSLRSTVLTCVEGNQWAGVFPKCLSVKIVGTTKNQSMGRVEVFVDGQWYAVSYSRGWTIQSANIVCRMLGLPNATAAPEGSIFPSTTRYTLMQVERCTGHETSIFDCSVRLLSNANNYGQGYAAGVICGYVRAKVEVKATSPNKMQPIGEVLLSVNGVRAPLGVNNWDKNAMDVVCRMMGIEGPHDAPPLTMLLEDSENGVWVDHVKCLGNESSLLDCDHPGLRNKNQYSLFGSYEKALVACGQMNLTLQLSRGVNEQDGIIQAYFNGIEGGTDFQTFSSADLLVNGNVACRMLGLPTPAYHIGGIRSGNFPGNWELVLSQVRCQGNEKFLLDCNYTITSASFHSFYFLSVKRQILICSEGRLVML</sequence>
<dbReference type="RefSeq" id="XP_031571586.1">
    <property type="nucleotide sequence ID" value="XM_031715726.1"/>
</dbReference>
<dbReference type="SUPFAM" id="SSF56487">
    <property type="entry name" value="SRCR-like"/>
    <property type="match status" value="3"/>
</dbReference>
<keyword evidence="5" id="KW-1133">Transmembrane helix</keyword>
<dbReference type="InterPro" id="IPR001190">
    <property type="entry name" value="SRCR"/>
</dbReference>
<dbReference type="Gene3D" id="2.10.70.10">
    <property type="entry name" value="Complement Module, domain 1"/>
    <property type="match status" value="1"/>
</dbReference>
<evidence type="ECO:0000256" key="2">
    <source>
        <dbReference type="ARBA" id="ARBA00022692"/>
    </source>
</evidence>
<keyword evidence="3" id="KW-0732">Signal</keyword>
<evidence type="ECO:0000256" key="6">
    <source>
        <dbReference type="ARBA" id="ARBA00023136"/>
    </source>
</evidence>
<keyword evidence="7 9" id="KW-1015">Disulfide bond</keyword>
<evidence type="ECO:0000259" key="11">
    <source>
        <dbReference type="PROSITE" id="PS50287"/>
    </source>
</evidence>
<evidence type="ECO:0000256" key="7">
    <source>
        <dbReference type="ARBA" id="ARBA00023157"/>
    </source>
</evidence>
<accession>A0A6P8IW59</accession>
<dbReference type="FunFam" id="3.10.250.10:FF:000016">
    <property type="entry name" value="Scavenger receptor cysteine-rich protein type 12"/>
    <property type="match status" value="1"/>
</dbReference>
<proteinExistence type="predicted"/>